<organism evidence="4 5">
    <name type="scientific">Tupaia chinensis</name>
    <name type="common">Chinese tree shrew</name>
    <name type="synonym">Tupaia belangeri chinensis</name>
    <dbReference type="NCBI Taxonomy" id="246437"/>
    <lineage>
        <taxon>Eukaryota</taxon>
        <taxon>Metazoa</taxon>
        <taxon>Chordata</taxon>
        <taxon>Craniata</taxon>
        <taxon>Vertebrata</taxon>
        <taxon>Euteleostomi</taxon>
        <taxon>Mammalia</taxon>
        <taxon>Eutheria</taxon>
        <taxon>Euarchontoglires</taxon>
        <taxon>Scandentia</taxon>
        <taxon>Tupaiidae</taxon>
        <taxon>Tupaia</taxon>
    </lineage>
</organism>
<dbReference type="Pfam" id="PF00194">
    <property type="entry name" value="Carb_anhydrase"/>
    <property type="match status" value="2"/>
</dbReference>
<dbReference type="GO" id="GO:0004089">
    <property type="term" value="F:carbonate dehydratase activity"/>
    <property type="evidence" value="ECO:0007669"/>
    <property type="project" value="UniProtKB-EC"/>
</dbReference>
<dbReference type="PANTHER" id="PTHR18952:SF89">
    <property type="entry name" value="CARBONIC ANHYDRASE 5A, MITOCHONDRIAL"/>
    <property type="match status" value="1"/>
</dbReference>
<dbReference type="GO" id="GO:0008270">
    <property type="term" value="F:zinc ion binding"/>
    <property type="evidence" value="ECO:0007669"/>
    <property type="project" value="InterPro"/>
</dbReference>
<dbReference type="PANTHER" id="PTHR18952">
    <property type="entry name" value="CARBONIC ANHYDRASE"/>
    <property type="match status" value="1"/>
</dbReference>
<dbReference type="eggNOG" id="KOG0382">
    <property type="taxonomic scope" value="Eukaryota"/>
</dbReference>
<dbReference type="STRING" id="246437.L9KP04"/>
<evidence type="ECO:0000256" key="2">
    <source>
        <dbReference type="SAM" id="MobiDB-lite"/>
    </source>
</evidence>
<dbReference type="InParanoid" id="L9KP04"/>
<feature type="region of interest" description="Disordered" evidence="2">
    <location>
        <begin position="143"/>
        <end position="214"/>
    </location>
</feature>
<dbReference type="AlphaFoldDB" id="L9KP04"/>
<dbReference type="EMBL" id="KB320797">
    <property type="protein sequence ID" value="ELW62897.1"/>
    <property type="molecule type" value="Genomic_DNA"/>
</dbReference>
<evidence type="ECO:0000259" key="3">
    <source>
        <dbReference type="PROSITE" id="PS51144"/>
    </source>
</evidence>
<accession>L9KP04</accession>
<dbReference type="Gene3D" id="3.10.200.10">
    <property type="entry name" value="Alpha carbonic anhydrase"/>
    <property type="match status" value="2"/>
</dbReference>
<dbReference type="InterPro" id="IPR036398">
    <property type="entry name" value="CA_dom_sf"/>
</dbReference>
<reference evidence="5" key="1">
    <citation type="submission" date="2012-07" db="EMBL/GenBank/DDBJ databases">
        <title>Genome of the Chinese tree shrew, a rising model animal genetically related to primates.</title>
        <authorList>
            <person name="Zhang G."/>
            <person name="Fan Y."/>
            <person name="Yao Y."/>
            <person name="Huang Z."/>
        </authorList>
    </citation>
    <scope>NUCLEOTIDE SEQUENCE [LARGE SCALE GENOMIC DNA]</scope>
</reference>
<dbReference type="GO" id="GO:0005737">
    <property type="term" value="C:cytoplasm"/>
    <property type="evidence" value="ECO:0007669"/>
    <property type="project" value="TreeGrafter"/>
</dbReference>
<sequence length="390" mass="42660">MAGWRRVQPPRSFWRACVHACTGSAAGPPYRLKQFHFHWGAASEWGSEHTVDGRAYPAEMLGSGTRDCQHSAQLPALPVQSHSHPKLSSLEETEVLGGYVTADAAQLGFENSPHSQQQVCSSYRLAGQGPFIKTENLYVRTSATTRGSEGNPGRCQVPSPRPRSRHEKLSQAQYLGPESCPQSSSYHCDPKSPFPAPVTLTEPLSSRNSDAGDSQGCLKTGKGLLFPSYKASELSVLSQLHVVHWDSGRYPSYQEAALGEDGLAVIGVFLKLGTHHPGLQPLVDVLPRIRQKDARVAMGPFDPSCLLPACQDYWTYAGSLTTPPLTESVTWIIQKQPLEVAPDQLSAFRTLFSALGEEEKVMVDNYRPLQPLMGRKVRSSFQAPEVGARL</sequence>
<evidence type="ECO:0000313" key="5">
    <source>
        <dbReference type="Proteomes" id="UP000011518"/>
    </source>
</evidence>
<name>L9KP04_TUPCH</name>
<evidence type="ECO:0000313" key="4">
    <source>
        <dbReference type="EMBL" id="ELW62897.1"/>
    </source>
</evidence>
<evidence type="ECO:0000256" key="1">
    <source>
        <dbReference type="ARBA" id="ARBA00010718"/>
    </source>
</evidence>
<dbReference type="PROSITE" id="PS51144">
    <property type="entry name" value="ALPHA_CA_2"/>
    <property type="match status" value="1"/>
</dbReference>
<dbReference type="Proteomes" id="UP000011518">
    <property type="component" value="Unassembled WGS sequence"/>
</dbReference>
<dbReference type="InterPro" id="IPR023561">
    <property type="entry name" value="Carbonic_anhydrase_a-class"/>
</dbReference>
<feature type="domain" description="Alpha-carbonic anhydrase" evidence="3">
    <location>
        <begin position="1"/>
        <end position="381"/>
    </location>
</feature>
<comment type="similarity">
    <text evidence="1">Belongs to the alpha-carbonic anhydrase family.</text>
</comment>
<reference evidence="5" key="2">
    <citation type="journal article" date="2013" name="Nat. Commun.">
        <title>Genome of the Chinese tree shrew.</title>
        <authorList>
            <person name="Fan Y."/>
            <person name="Huang Z.Y."/>
            <person name="Cao C.C."/>
            <person name="Chen C.S."/>
            <person name="Chen Y.X."/>
            <person name="Fan D.D."/>
            <person name="He J."/>
            <person name="Hou H.L."/>
            <person name="Hu L."/>
            <person name="Hu X.T."/>
            <person name="Jiang X.T."/>
            <person name="Lai R."/>
            <person name="Lang Y.S."/>
            <person name="Liang B."/>
            <person name="Liao S.G."/>
            <person name="Mu D."/>
            <person name="Ma Y.Y."/>
            <person name="Niu Y.Y."/>
            <person name="Sun X.Q."/>
            <person name="Xia J.Q."/>
            <person name="Xiao J."/>
            <person name="Xiong Z.Q."/>
            <person name="Xu L."/>
            <person name="Yang L."/>
            <person name="Zhang Y."/>
            <person name="Zhao W."/>
            <person name="Zhao X.D."/>
            <person name="Zheng Y.T."/>
            <person name="Zhou J.M."/>
            <person name="Zhu Y.B."/>
            <person name="Zhang G.J."/>
            <person name="Wang J."/>
            <person name="Yao Y.G."/>
        </authorList>
    </citation>
    <scope>NUCLEOTIDE SEQUENCE [LARGE SCALE GENOMIC DNA]</scope>
</reference>
<protein>
    <submittedName>
        <fullName evidence="4">Carbonic anhydrase 5A, mitochondrial</fullName>
    </submittedName>
</protein>
<dbReference type="SMART" id="SM01057">
    <property type="entry name" value="Carb_anhydrase"/>
    <property type="match status" value="1"/>
</dbReference>
<feature type="compositionally biased region" description="Polar residues" evidence="2">
    <location>
        <begin position="202"/>
        <end position="212"/>
    </location>
</feature>
<dbReference type="InterPro" id="IPR001148">
    <property type="entry name" value="CA_dom"/>
</dbReference>
<proteinExistence type="inferred from homology"/>
<gene>
    <name evidence="4" type="ORF">TREES_T100001705</name>
</gene>
<keyword evidence="5" id="KW-1185">Reference proteome</keyword>
<dbReference type="SUPFAM" id="SSF51069">
    <property type="entry name" value="Carbonic anhydrase"/>
    <property type="match status" value="2"/>
</dbReference>